<accession>A0A1F5S7T2</accession>
<dbReference type="PANTHER" id="PTHR43736:SF1">
    <property type="entry name" value="DIHYDRONEOPTERIN TRIPHOSPHATE DIPHOSPHATASE"/>
    <property type="match status" value="1"/>
</dbReference>
<sequence length="164" mass="18655">MCKSIELRITNQELRFMREDKINKIEAHVAGICFDGDNVLCLKRSPERKIYPNLWECGGGAVWPGENFEEAVLRELRDESGIIAECLGVSGVYEILTPDLEQKKIPGLKMTCRFLGYEGGTNEPKLSSEHVEWKWVSVDKLDGIDFIPGVADDIRAAYEIYRKM</sequence>
<dbReference type="STRING" id="1797985.A2Y83_01100"/>
<dbReference type="PROSITE" id="PS51462">
    <property type="entry name" value="NUDIX"/>
    <property type="match status" value="1"/>
</dbReference>
<evidence type="ECO:0000313" key="2">
    <source>
        <dbReference type="EMBL" id="OGF22602.1"/>
    </source>
</evidence>
<dbReference type="InterPro" id="IPR000086">
    <property type="entry name" value="NUDIX_hydrolase_dom"/>
</dbReference>
<comment type="caution">
    <text evidence="2">The sequence shown here is derived from an EMBL/GenBank/DDBJ whole genome shotgun (WGS) entry which is preliminary data.</text>
</comment>
<reference evidence="2 3" key="1">
    <citation type="journal article" date="2016" name="Nat. Commun.">
        <title>Thousands of microbial genomes shed light on interconnected biogeochemical processes in an aquifer system.</title>
        <authorList>
            <person name="Anantharaman K."/>
            <person name="Brown C.T."/>
            <person name="Hug L.A."/>
            <person name="Sharon I."/>
            <person name="Castelle C.J."/>
            <person name="Probst A.J."/>
            <person name="Thomas B.C."/>
            <person name="Singh A."/>
            <person name="Wilkins M.J."/>
            <person name="Karaoz U."/>
            <person name="Brodie E.L."/>
            <person name="Williams K.H."/>
            <person name="Hubbard S.S."/>
            <person name="Banfield J.F."/>
        </authorList>
    </citation>
    <scope>NUCLEOTIDE SEQUENCE [LARGE SCALE GENOMIC DNA]</scope>
</reference>
<feature type="domain" description="Nudix hydrolase" evidence="1">
    <location>
        <begin position="24"/>
        <end position="159"/>
    </location>
</feature>
<gene>
    <name evidence="2" type="ORF">A2Y83_01100</name>
</gene>
<dbReference type="Pfam" id="PF00293">
    <property type="entry name" value="NUDIX"/>
    <property type="match status" value="1"/>
</dbReference>
<evidence type="ECO:0000313" key="3">
    <source>
        <dbReference type="Proteomes" id="UP000178323"/>
    </source>
</evidence>
<dbReference type="Gene3D" id="3.90.79.10">
    <property type="entry name" value="Nucleoside Triphosphate Pyrophosphohydrolase"/>
    <property type="match status" value="1"/>
</dbReference>
<dbReference type="SUPFAM" id="SSF55811">
    <property type="entry name" value="Nudix"/>
    <property type="match status" value="1"/>
</dbReference>
<protein>
    <recommendedName>
        <fullName evidence="1">Nudix hydrolase domain-containing protein</fullName>
    </recommendedName>
</protein>
<organism evidence="2 3">
    <name type="scientific">Candidatus Falkowbacteria bacterium RBG_13_39_14</name>
    <dbReference type="NCBI Taxonomy" id="1797985"/>
    <lineage>
        <taxon>Bacteria</taxon>
        <taxon>Candidatus Falkowiibacteriota</taxon>
    </lineage>
</organism>
<evidence type="ECO:0000259" key="1">
    <source>
        <dbReference type="PROSITE" id="PS51462"/>
    </source>
</evidence>
<dbReference type="InterPro" id="IPR015797">
    <property type="entry name" value="NUDIX_hydrolase-like_dom_sf"/>
</dbReference>
<dbReference type="AlphaFoldDB" id="A0A1F5S7T2"/>
<name>A0A1F5S7T2_9BACT</name>
<proteinExistence type="predicted"/>
<dbReference type="Proteomes" id="UP000178323">
    <property type="component" value="Unassembled WGS sequence"/>
</dbReference>
<dbReference type="EMBL" id="MFFS01000020">
    <property type="protein sequence ID" value="OGF22602.1"/>
    <property type="molecule type" value="Genomic_DNA"/>
</dbReference>
<dbReference type="PANTHER" id="PTHR43736">
    <property type="entry name" value="ADP-RIBOSE PYROPHOSPHATASE"/>
    <property type="match status" value="1"/>
</dbReference>